<comment type="cofactor">
    <cofactor evidence="1">
        <name>pyridoxal 5'-phosphate</name>
        <dbReference type="ChEBI" id="CHEBI:597326"/>
    </cofactor>
</comment>
<dbReference type="InterPro" id="IPR010970">
    <property type="entry name" value="Cys_dSase_SufS"/>
</dbReference>
<feature type="domain" description="Aminotransferase class V" evidence="7">
    <location>
        <begin position="18"/>
        <end position="381"/>
    </location>
</feature>
<dbReference type="Proteomes" id="UP001056766">
    <property type="component" value="Unassembled WGS sequence"/>
</dbReference>
<proteinExistence type="inferred from homology"/>
<evidence type="ECO:0000313" key="9">
    <source>
        <dbReference type="Proteomes" id="UP001056766"/>
    </source>
</evidence>
<accession>A0A9E5DAF1</accession>
<keyword evidence="9" id="KW-1185">Reference proteome</keyword>
<dbReference type="Pfam" id="PF00266">
    <property type="entry name" value="Aminotran_5"/>
    <property type="match status" value="1"/>
</dbReference>
<protein>
    <recommendedName>
        <fullName evidence="3">cysteine desulfurase</fullName>
        <ecNumber evidence="3">2.8.1.7</ecNumber>
    </recommendedName>
</protein>
<dbReference type="GO" id="GO:0031071">
    <property type="term" value="F:cysteine desulfurase activity"/>
    <property type="evidence" value="ECO:0007669"/>
    <property type="project" value="UniProtKB-EC"/>
</dbReference>
<comment type="similarity">
    <text evidence="2">Belongs to the class-V pyridoxal-phosphate-dependent aminotransferase family. Csd subfamily.</text>
</comment>
<dbReference type="Gene3D" id="3.90.1150.10">
    <property type="entry name" value="Aspartate Aminotransferase, domain 1"/>
    <property type="match status" value="1"/>
</dbReference>
<sequence>MYDILSVRKDFPVLEEVIYLDSGATTQTPVQAVNSMNDYFFKYAANHGRGAHRLARQTTDHYEDARDTVAEFLNTGSDGTVFTKNATEGINMVSLGLKWETGDHVVTTVVEHHSNLLPWMRLREQGVEVTVVGSDREGRVDPKDIDEAITDRTRLVSVNHVSNVFGSVRDVKKITQIAHRSDVLTLVDGSQSAGHMPVDIKDIGCDFFITPGHKGLLGPQGTGVLCIKDPDILEPVYVGGGTVHAVTTESYELEPSPSKFEAGTPNIPGVIGLGRAVEYVKDIGVEAIEKHEKELAQDTATRLAEIEGVEVYGPKDRTGVVPFNVQGMNPHDVAMILDETRNICVRSGYHCAMPSVDLIGVEGTVRASFALYNTKEEVDSLIKGVEQITMLA</sequence>
<dbReference type="EC" id="2.8.1.7" evidence="3"/>
<dbReference type="GO" id="GO:0030170">
    <property type="term" value="F:pyridoxal phosphate binding"/>
    <property type="evidence" value="ECO:0007669"/>
    <property type="project" value="InterPro"/>
</dbReference>
<dbReference type="PANTHER" id="PTHR43586:SF8">
    <property type="entry name" value="CYSTEINE DESULFURASE 1, CHLOROPLASTIC"/>
    <property type="match status" value="1"/>
</dbReference>
<comment type="catalytic activity">
    <reaction evidence="6">
        <text>(sulfur carrier)-H + L-cysteine = (sulfur carrier)-SH + L-alanine</text>
        <dbReference type="Rhea" id="RHEA:43892"/>
        <dbReference type="Rhea" id="RHEA-COMP:14737"/>
        <dbReference type="Rhea" id="RHEA-COMP:14739"/>
        <dbReference type="ChEBI" id="CHEBI:29917"/>
        <dbReference type="ChEBI" id="CHEBI:35235"/>
        <dbReference type="ChEBI" id="CHEBI:57972"/>
        <dbReference type="ChEBI" id="CHEBI:64428"/>
        <dbReference type="EC" id="2.8.1.7"/>
    </reaction>
</comment>
<dbReference type="EMBL" id="JAGSOI010000001">
    <property type="protein sequence ID" value="MCM1985468.1"/>
    <property type="molecule type" value="Genomic_DNA"/>
</dbReference>
<gene>
    <name evidence="8" type="ORF">KDK67_00305</name>
</gene>
<dbReference type="InterPro" id="IPR000192">
    <property type="entry name" value="Aminotrans_V_dom"/>
</dbReference>
<dbReference type="PANTHER" id="PTHR43586">
    <property type="entry name" value="CYSTEINE DESULFURASE"/>
    <property type="match status" value="1"/>
</dbReference>
<reference evidence="8" key="2">
    <citation type="submission" date="2021-04" db="EMBL/GenBank/DDBJ databases">
        <authorList>
            <person name="Dong X."/>
        </authorList>
    </citation>
    <scope>NUCLEOTIDE SEQUENCE</scope>
    <source>
        <strain evidence="8">LLY</strain>
    </source>
</reference>
<dbReference type="RefSeq" id="WP_250866844.1">
    <property type="nucleotide sequence ID" value="NZ_JAGSOI010000001.1"/>
</dbReference>
<evidence type="ECO:0000256" key="5">
    <source>
        <dbReference type="ARBA" id="ARBA00022898"/>
    </source>
</evidence>
<dbReference type="InterPro" id="IPR016454">
    <property type="entry name" value="Cysteine_dSase"/>
</dbReference>
<evidence type="ECO:0000256" key="3">
    <source>
        <dbReference type="ARBA" id="ARBA00012239"/>
    </source>
</evidence>
<evidence type="ECO:0000256" key="2">
    <source>
        <dbReference type="ARBA" id="ARBA00010447"/>
    </source>
</evidence>
<dbReference type="AlphaFoldDB" id="A0A9E5DAF1"/>
<evidence type="ECO:0000256" key="6">
    <source>
        <dbReference type="ARBA" id="ARBA00050776"/>
    </source>
</evidence>
<dbReference type="InterPro" id="IPR015421">
    <property type="entry name" value="PyrdxlP-dep_Trfase_major"/>
</dbReference>
<evidence type="ECO:0000313" key="8">
    <source>
        <dbReference type="EMBL" id="MCM1985468.1"/>
    </source>
</evidence>
<dbReference type="InterPro" id="IPR015424">
    <property type="entry name" value="PyrdxlP-dep_Trfase"/>
</dbReference>
<comment type="caution">
    <text evidence="8">The sequence shown here is derived from an EMBL/GenBank/DDBJ whole genome shotgun (WGS) entry which is preliminary data.</text>
</comment>
<evidence type="ECO:0000256" key="4">
    <source>
        <dbReference type="ARBA" id="ARBA00022679"/>
    </source>
</evidence>
<organism evidence="8 9">
    <name type="scientific">Methanococcoides seepicolus</name>
    <dbReference type="NCBI Taxonomy" id="2828780"/>
    <lineage>
        <taxon>Archaea</taxon>
        <taxon>Methanobacteriati</taxon>
        <taxon>Methanobacteriota</taxon>
        <taxon>Stenosarchaea group</taxon>
        <taxon>Methanomicrobia</taxon>
        <taxon>Methanosarcinales</taxon>
        <taxon>Methanosarcinaceae</taxon>
        <taxon>Methanococcoides</taxon>
    </lineage>
</organism>
<name>A0A9E5DAF1_9EURY</name>
<evidence type="ECO:0000259" key="7">
    <source>
        <dbReference type="Pfam" id="PF00266"/>
    </source>
</evidence>
<dbReference type="PIRSF" id="PIRSF005572">
    <property type="entry name" value="NifS"/>
    <property type="match status" value="1"/>
</dbReference>
<evidence type="ECO:0000256" key="1">
    <source>
        <dbReference type="ARBA" id="ARBA00001933"/>
    </source>
</evidence>
<reference evidence="8" key="1">
    <citation type="journal article" date="2021" name="mSystems">
        <title>Bacteria and Archaea Synergistically Convert Glycine Betaine to Biogenic Methane in the Formosa Cold Seep of the South China Sea.</title>
        <authorList>
            <person name="Li L."/>
            <person name="Zhang W."/>
            <person name="Zhang S."/>
            <person name="Song L."/>
            <person name="Sun Q."/>
            <person name="Zhang H."/>
            <person name="Xiang H."/>
            <person name="Dong X."/>
        </authorList>
    </citation>
    <scope>NUCLEOTIDE SEQUENCE</scope>
    <source>
        <strain evidence="8">LLY</strain>
    </source>
</reference>
<keyword evidence="5" id="KW-0663">Pyridoxal phosphate</keyword>
<dbReference type="Gene3D" id="3.40.640.10">
    <property type="entry name" value="Type I PLP-dependent aspartate aminotransferase-like (Major domain)"/>
    <property type="match status" value="1"/>
</dbReference>
<dbReference type="GO" id="GO:0006534">
    <property type="term" value="P:cysteine metabolic process"/>
    <property type="evidence" value="ECO:0007669"/>
    <property type="project" value="InterPro"/>
</dbReference>
<dbReference type="CDD" id="cd06453">
    <property type="entry name" value="SufS_like"/>
    <property type="match status" value="1"/>
</dbReference>
<dbReference type="SUPFAM" id="SSF53383">
    <property type="entry name" value="PLP-dependent transferases"/>
    <property type="match status" value="1"/>
</dbReference>
<keyword evidence="4" id="KW-0808">Transferase</keyword>
<dbReference type="InterPro" id="IPR015422">
    <property type="entry name" value="PyrdxlP-dep_Trfase_small"/>
</dbReference>